<accession>A0A448WUH4</accession>
<reference evidence="1" key="1">
    <citation type="submission" date="2018-11" db="EMBL/GenBank/DDBJ databases">
        <authorList>
            <consortium name="Pathogen Informatics"/>
        </authorList>
    </citation>
    <scope>NUCLEOTIDE SEQUENCE</scope>
</reference>
<proteinExistence type="predicted"/>
<comment type="caution">
    <text evidence="1">The sequence shown here is derived from an EMBL/GenBank/DDBJ whole genome shotgun (WGS) entry which is preliminary data.</text>
</comment>
<evidence type="ECO:0000313" key="2">
    <source>
        <dbReference type="Proteomes" id="UP000784294"/>
    </source>
</evidence>
<gene>
    <name evidence="1" type="ORF">PXEA_LOCUS14037</name>
</gene>
<name>A0A448WUH4_9PLAT</name>
<keyword evidence="2" id="KW-1185">Reference proteome</keyword>
<dbReference type="AlphaFoldDB" id="A0A448WUH4"/>
<dbReference type="Proteomes" id="UP000784294">
    <property type="component" value="Unassembled WGS sequence"/>
</dbReference>
<protein>
    <submittedName>
        <fullName evidence="1">Uncharacterized protein</fullName>
    </submittedName>
</protein>
<organism evidence="1 2">
    <name type="scientific">Protopolystoma xenopodis</name>
    <dbReference type="NCBI Taxonomy" id="117903"/>
    <lineage>
        <taxon>Eukaryota</taxon>
        <taxon>Metazoa</taxon>
        <taxon>Spiralia</taxon>
        <taxon>Lophotrochozoa</taxon>
        <taxon>Platyhelminthes</taxon>
        <taxon>Monogenea</taxon>
        <taxon>Polyopisthocotylea</taxon>
        <taxon>Polystomatidea</taxon>
        <taxon>Polystomatidae</taxon>
        <taxon>Protopolystoma</taxon>
    </lineage>
</organism>
<evidence type="ECO:0000313" key="1">
    <source>
        <dbReference type="EMBL" id="VEL20597.1"/>
    </source>
</evidence>
<sequence>MPSALSSHPSSDSEGILPTLRDGEAHNNALFLLGKRKFAIELSEPCSLGNLIGHDDIRSKDDSSSLVGIETPFWANDPKGSLADSSTSKATLGSLADPLMRNESLSSTVTVQSDPIAGLPWLRMILPPIFDFKPINVPTIHSSQKHMDGVETTRGIDNVIGNDLRPSRPRYRYNQRDRFSSLVSGLMRFSSTSSHVGSSKHNHPQGLHAQTTKETIGKQILATGRNRVVLPPGSARCASSAAGLAKSIISNRPLARISGTSFIQTSAHEAKTPPATCLCSSRLAPAYCRSSTTTGPIGQPCSTKTPIQYSIPNNHASALSVLPSGSSSLSSLHLTPVLAFATEAAATTSENSSTLPAAVMKPLPLGSKSRRDQVQQGQMHNQLLLKPFNPKGQDFGCFVAPNFRPGLQPYIVNYK</sequence>
<dbReference type="EMBL" id="CAAALY010047199">
    <property type="protein sequence ID" value="VEL20597.1"/>
    <property type="molecule type" value="Genomic_DNA"/>
</dbReference>